<proteinExistence type="inferred from homology"/>
<dbReference type="GO" id="GO:0042586">
    <property type="term" value="F:peptide deformylase activity"/>
    <property type="evidence" value="ECO:0007669"/>
    <property type="project" value="UniProtKB-UniRule"/>
</dbReference>
<keyword evidence="2" id="KW-0408">Iron</keyword>
<keyword evidence="2" id="KW-0378">Hydrolase</keyword>
<dbReference type="GO" id="GO:0046872">
    <property type="term" value="F:metal ion binding"/>
    <property type="evidence" value="ECO:0007669"/>
    <property type="project" value="UniProtKB-KW"/>
</dbReference>
<protein>
    <recommendedName>
        <fullName evidence="2">Peptide deformylase</fullName>
        <shortName evidence="2">PDF</shortName>
        <ecNumber evidence="2">3.5.1.88</ecNumber>
    </recommendedName>
    <alternativeName>
        <fullName evidence="2">Polypeptide deformylase</fullName>
    </alternativeName>
</protein>
<keyword evidence="2" id="KW-0479">Metal-binding</keyword>
<dbReference type="Pfam" id="PF01327">
    <property type="entry name" value="Pep_deformylase"/>
    <property type="match status" value="1"/>
</dbReference>
<feature type="binding site" evidence="2">
    <location>
        <position position="134"/>
    </location>
    <ligand>
        <name>Fe cation</name>
        <dbReference type="ChEBI" id="CHEBI:24875"/>
    </ligand>
</feature>
<sequence>MSTLSIVIHPNPILHHMAKPMNLSEIQNPSFQKLLDDMIETMFAAQGIGLAAPQIGISKRIIIVQMGQKSEAFINPEIVGHSWRTLWYEEGCLSVPGVYGKVKRFRGVKIHAWMRDGKEITLDVAGLPAIIFQHEMDHLNGILFIEKAKSLSDKRTE</sequence>
<dbReference type="InterPro" id="IPR036821">
    <property type="entry name" value="Peptide_deformylase_sf"/>
</dbReference>
<dbReference type="PANTHER" id="PTHR10458">
    <property type="entry name" value="PEPTIDE DEFORMYLASE"/>
    <property type="match status" value="1"/>
</dbReference>
<organism evidence="3 4">
    <name type="scientific">Candidatus Uhrbacteria bacterium GW2011_GWF2_46_218</name>
    <dbReference type="NCBI Taxonomy" id="1619001"/>
    <lineage>
        <taxon>Bacteria</taxon>
        <taxon>Candidatus Uhriibacteriota</taxon>
    </lineage>
</organism>
<accession>A0A0G1PMW9</accession>
<evidence type="ECO:0000313" key="3">
    <source>
        <dbReference type="EMBL" id="KKU34052.1"/>
    </source>
</evidence>
<dbReference type="AlphaFoldDB" id="A0A0G1PMW9"/>
<dbReference type="Gene3D" id="3.90.45.10">
    <property type="entry name" value="Peptide deformylase"/>
    <property type="match status" value="1"/>
</dbReference>
<dbReference type="SUPFAM" id="SSF56420">
    <property type="entry name" value="Peptide deformylase"/>
    <property type="match status" value="1"/>
</dbReference>
<dbReference type="Proteomes" id="UP000034705">
    <property type="component" value="Unassembled WGS sequence"/>
</dbReference>
<feature type="active site" evidence="2">
    <location>
        <position position="135"/>
    </location>
</feature>
<dbReference type="GO" id="GO:0006412">
    <property type="term" value="P:translation"/>
    <property type="evidence" value="ECO:0007669"/>
    <property type="project" value="UniProtKB-UniRule"/>
</dbReference>
<comment type="caution">
    <text evidence="3">The sequence shown here is derived from an EMBL/GenBank/DDBJ whole genome shotgun (WGS) entry which is preliminary data.</text>
</comment>
<reference evidence="3 4" key="1">
    <citation type="journal article" date="2015" name="Nature">
        <title>rRNA introns, odd ribosomes, and small enigmatic genomes across a large radiation of phyla.</title>
        <authorList>
            <person name="Brown C.T."/>
            <person name="Hug L.A."/>
            <person name="Thomas B.C."/>
            <person name="Sharon I."/>
            <person name="Castelle C.J."/>
            <person name="Singh A."/>
            <person name="Wilkins M.J."/>
            <person name="Williams K.H."/>
            <person name="Banfield J.F."/>
        </authorList>
    </citation>
    <scope>NUCLEOTIDE SEQUENCE [LARGE SCALE GENOMIC DNA]</scope>
</reference>
<dbReference type="EMBL" id="LCMG01000004">
    <property type="protein sequence ID" value="KKU34052.1"/>
    <property type="molecule type" value="Genomic_DNA"/>
</dbReference>
<evidence type="ECO:0000256" key="1">
    <source>
        <dbReference type="ARBA" id="ARBA00010759"/>
    </source>
</evidence>
<feature type="binding site" evidence="2">
    <location>
        <position position="138"/>
    </location>
    <ligand>
        <name>Fe cation</name>
        <dbReference type="ChEBI" id="CHEBI:24875"/>
    </ligand>
</feature>
<evidence type="ECO:0000313" key="4">
    <source>
        <dbReference type="Proteomes" id="UP000034705"/>
    </source>
</evidence>
<dbReference type="PRINTS" id="PR01576">
    <property type="entry name" value="PDEFORMYLASE"/>
</dbReference>
<dbReference type="NCBIfam" id="TIGR00079">
    <property type="entry name" value="pept_deformyl"/>
    <property type="match status" value="1"/>
</dbReference>
<evidence type="ECO:0000256" key="2">
    <source>
        <dbReference type="HAMAP-Rule" id="MF_00163"/>
    </source>
</evidence>
<feature type="binding site" evidence="2">
    <location>
        <position position="92"/>
    </location>
    <ligand>
        <name>Fe cation</name>
        <dbReference type="ChEBI" id="CHEBI:24875"/>
    </ligand>
</feature>
<dbReference type="InterPro" id="IPR023635">
    <property type="entry name" value="Peptide_deformylase"/>
</dbReference>
<dbReference type="EC" id="3.5.1.88" evidence="2"/>
<dbReference type="CDD" id="cd00487">
    <property type="entry name" value="Pep_deformylase"/>
    <property type="match status" value="1"/>
</dbReference>
<comment type="similarity">
    <text evidence="1 2">Belongs to the polypeptide deformylase family.</text>
</comment>
<gene>
    <name evidence="2" type="primary">def</name>
    <name evidence="3" type="ORF">UX45_C0004G0003</name>
</gene>
<comment type="catalytic activity">
    <reaction evidence="2">
        <text>N-terminal N-formyl-L-methionyl-[peptide] + H2O = N-terminal L-methionyl-[peptide] + formate</text>
        <dbReference type="Rhea" id="RHEA:24420"/>
        <dbReference type="Rhea" id="RHEA-COMP:10639"/>
        <dbReference type="Rhea" id="RHEA-COMP:10640"/>
        <dbReference type="ChEBI" id="CHEBI:15377"/>
        <dbReference type="ChEBI" id="CHEBI:15740"/>
        <dbReference type="ChEBI" id="CHEBI:49298"/>
        <dbReference type="ChEBI" id="CHEBI:64731"/>
        <dbReference type="EC" id="3.5.1.88"/>
    </reaction>
</comment>
<comment type="cofactor">
    <cofactor evidence="2">
        <name>Fe(2+)</name>
        <dbReference type="ChEBI" id="CHEBI:29033"/>
    </cofactor>
    <text evidence="2">Binds 1 Fe(2+) ion.</text>
</comment>
<dbReference type="PATRIC" id="fig|1619001.3.peg.269"/>
<dbReference type="PANTHER" id="PTHR10458:SF22">
    <property type="entry name" value="PEPTIDE DEFORMYLASE"/>
    <property type="match status" value="1"/>
</dbReference>
<name>A0A0G1PMW9_9BACT</name>
<dbReference type="HAMAP" id="MF_00163">
    <property type="entry name" value="Pep_deformylase"/>
    <property type="match status" value="1"/>
</dbReference>
<dbReference type="PIRSF" id="PIRSF004749">
    <property type="entry name" value="Pep_def"/>
    <property type="match status" value="1"/>
</dbReference>
<comment type="function">
    <text evidence="2">Removes the formyl group from the N-terminal Met of newly synthesized proteins. Requires at least a dipeptide for an efficient rate of reaction. N-terminal L-methionine is a prerequisite for activity but the enzyme has broad specificity at other positions.</text>
</comment>
<keyword evidence="2" id="KW-0648">Protein biosynthesis</keyword>
<dbReference type="NCBIfam" id="NF001159">
    <property type="entry name" value="PRK00150.1-3"/>
    <property type="match status" value="1"/>
</dbReference>